<evidence type="ECO:0000259" key="6">
    <source>
        <dbReference type="PROSITE" id="PS50850"/>
    </source>
</evidence>
<dbReference type="InterPro" id="IPR005829">
    <property type="entry name" value="Sugar_transporter_CS"/>
</dbReference>
<comment type="caution">
    <text evidence="7">The sequence shown here is derived from an EMBL/GenBank/DDBJ whole genome shotgun (WGS) entry which is preliminary data.</text>
</comment>
<dbReference type="PANTHER" id="PTHR23508:SF10">
    <property type="entry name" value="CARBOXYLIC ACID TRANSPORTER PROTEIN HOMOLOG"/>
    <property type="match status" value="1"/>
</dbReference>
<dbReference type="InterPro" id="IPR036259">
    <property type="entry name" value="MFS_trans_sf"/>
</dbReference>
<dbReference type="RefSeq" id="WP_119035131.1">
    <property type="nucleotide sequence ID" value="NZ_QXDC01000002.1"/>
</dbReference>
<evidence type="ECO:0000256" key="2">
    <source>
        <dbReference type="ARBA" id="ARBA00022692"/>
    </source>
</evidence>
<sequence>MTLIADLKALSKPQRAAIWASYLGWTLDAFDFFLMVFMLSAIATEFGTDIKAVSVAIFLTLAARPFGALFFGLLADKFGRRPILMIDVTLFSLFSFASAFAPSLVALLILRTLFGFAMGGEWGIGASLVMETIPAKLRGPVSGLLQSGYPSGYFLASLVYFLLFDLIGWRGMFMVGIAPAILVLLIRMHVEESPAFEASRGKPRVNAFAELARHWKIALYMIVLMAAFNAFSHGTQDLYPTFLQQQHHFDTRLTGTLTAIMNVGAIVGGIGFGIWSETIGRRRAIIYACLLALPVLPLWAFTATPLLLGAGAFLMQVAVQGAWGIVPVHLNELSPGAVRAMFPGVAYQLGNLIMSRNAVFQADIADSHGGDYGLALALFGGAMAVLIAVWTAFGPERTDVDFTAEAAREG</sequence>
<dbReference type="Proteomes" id="UP000266568">
    <property type="component" value="Unassembled WGS sequence"/>
</dbReference>
<dbReference type="PROSITE" id="PS50850">
    <property type="entry name" value="MFS"/>
    <property type="match status" value="1"/>
</dbReference>
<gene>
    <name evidence="7" type="ORF">DFR49_1698</name>
</gene>
<protein>
    <submittedName>
        <fullName evidence="7">SHS family lactate transporter-like MFS transporter</fullName>
    </submittedName>
</protein>
<evidence type="ECO:0000313" key="8">
    <source>
        <dbReference type="Proteomes" id="UP000266568"/>
    </source>
</evidence>
<accession>A0A397PC34</accession>
<evidence type="ECO:0000256" key="5">
    <source>
        <dbReference type="SAM" id="Phobius"/>
    </source>
</evidence>
<dbReference type="Pfam" id="PF07690">
    <property type="entry name" value="MFS_1"/>
    <property type="match status" value="1"/>
</dbReference>
<dbReference type="PANTHER" id="PTHR23508">
    <property type="entry name" value="CARBOXYLIC ACID TRANSPORTER PROTEIN HOMOLOG"/>
    <property type="match status" value="1"/>
</dbReference>
<dbReference type="GO" id="GO:0046943">
    <property type="term" value="F:carboxylic acid transmembrane transporter activity"/>
    <property type="evidence" value="ECO:0007669"/>
    <property type="project" value="TreeGrafter"/>
</dbReference>
<keyword evidence="2 5" id="KW-0812">Transmembrane</keyword>
<feature type="transmembrane region" description="Helical" evidence="5">
    <location>
        <begin position="284"/>
        <end position="301"/>
    </location>
</feature>
<dbReference type="EMBL" id="QXDC01000002">
    <property type="protein sequence ID" value="RIA47130.1"/>
    <property type="molecule type" value="Genomic_DNA"/>
</dbReference>
<reference evidence="7 8" key="1">
    <citation type="submission" date="2018-08" db="EMBL/GenBank/DDBJ databases">
        <title>Genomic Encyclopedia of Type Strains, Phase IV (KMG-IV): sequencing the most valuable type-strain genomes for metagenomic binning, comparative biology and taxonomic classification.</title>
        <authorList>
            <person name="Goeker M."/>
        </authorList>
    </citation>
    <scope>NUCLEOTIDE SEQUENCE [LARGE SCALE GENOMIC DNA]</scope>
    <source>
        <strain evidence="7 8">DSM 25527</strain>
    </source>
</reference>
<dbReference type="GO" id="GO:0005886">
    <property type="term" value="C:plasma membrane"/>
    <property type="evidence" value="ECO:0007669"/>
    <property type="project" value="TreeGrafter"/>
</dbReference>
<feature type="transmembrane region" description="Helical" evidence="5">
    <location>
        <begin position="251"/>
        <end position="272"/>
    </location>
</feature>
<organism evidence="7 8">
    <name type="scientific">Hephaestia caeni</name>
    <dbReference type="NCBI Taxonomy" id="645617"/>
    <lineage>
        <taxon>Bacteria</taxon>
        <taxon>Pseudomonadati</taxon>
        <taxon>Pseudomonadota</taxon>
        <taxon>Alphaproteobacteria</taxon>
        <taxon>Sphingomonadales</taxon>
        <taxon>Sphingomonadaceae</taxon>
        <taxon>Hephaestia</taxon>
    </lineage>
</organism>
<feature type="transmembrane region" description="Helical" evidence="5">
    <location>
        <begin position="20"/>
        <end position="43"/>
    </location>
</feature>
<feature type="transmembrane region" description="Helical" evidence="5">
    <location>
        <begin position="169"/>
        <end position="190"/>
    </location>
</feature>
<dbReference type="InterPro" id="IPR011701">
    <property type="entry name" value="MFS"/>
</dbReference>
<evidence type="ECO:0000256" key="1">
    <source>
        <dbReference type="ARBA" id="ARBA00004141"/>
    </source>
</evidence>
<dbReference type="AlphaFoldDB" id="A0A397PC34"/>
<dbReference type="Gene3D" id="1.20.1250.20">
    <property type="entry name" value="MFS general substrate transporter like domains"/>
    <property type="match status" value="2"/>
</dbReference>
<feature type="transmembrane region" description="Helical" evidence="5">
    <location>
        <begin position="211"/>
        <end position="231"/>
    </location>
</feature>
<evidence type="ECO:0000313" key="7">
    <source>
        <dbReference type="EMBL" id="RIA47130.1"/>
    </source>
</evidence>
<feature type="transmembrane region" description="Helical" evidence="5">
    <location>
        <begin position="372"/>
        <end position="393"/>
    </location>
</feature>
<name>A0A397PC34_9SPHN</name>
<comment type="subcellular location">
    <subcellularLocation>
        <location evidence="1">Membrane</location>
        <topology evidence="1">Multi-pass membrane protein</topology>
    </subcellularLocation>
</comment>
<feature type="domain" description="Major facilitator superfamily (MFS) profile" evidence="6">
    <location>
        <begin position="17"/>
        <end position="399"/>
    </location>
</feature>
<dbReference type="OrthoDB" id="9784658at2"/>
<dbReference type="CDD" id="cd17316">
    <property type="entry name" value="MFS_SV2_like"/>
    <property type="match status" value="1"/>
</dbReference>
<keyword evidence="3 5" id="KW-1133">Transmembrane helix</keyword>
<dbReference type="SUPFAM" id="SSF103473">
    <property type="entry name" value="MFS general substrate transporter"/>
    <property type="match status" value="1"/>
</dbReference>
<dbReference type="InterPro" id="IPR020846">
    <property type="entry name" value="MFS_dom"/>
</dbReference>
<keyword evidence="8" id="KW-1185">Reference proteome</keyword>
<evidence type="ECO:0000256" key="4">
    <source>
        <dbReference type="ARBA" id="ARBA00023136"/>
    </source>
</evidence>
<evidence type="ECO:0000256" key="3">
    <source>
        <dbReference type="ARBA" id="ARBA00022989"/>
    </source>
</evidence>
<keyword evidence="4 5" id="KW-0472">Membrane</keyword>
<feature type="transmembrane region" description="Helical" evidence="5">
    <location>
        <begin position="55"/>
        <end position="75"/>
    </location>
</feature>
<proteinExistence type="predicted"/>
<feature type="transmembrane region" description="Helical" evidence="5">
    <location>
        <begin position="82"/>
        <end position="101"/>
    </location>
</feature>
<dbReference type="PROSITE" id="PS00217">
    <property type="entry name" value="SUGAR_TRANSPORT_2"/>
    <property type="match status" value="1"/>
</dbReference>